<reference evidence="1 2" key="1">
    <citation type="submission" date="2020-08" db="EMBL/GenBank/DDBJ databases">
        <title>Bridging the membrane lipid divide: bacteria of the FCB group superphylum have the potential to synthesize archaeal ether lipids.</title>
        <authorList>
            <person name="Villanueva L."/>
            <person name="Von Meijenfeldt F.A.B."/>
            <person name="Westbye A.B."/>
            <person name="Yadav S."/>
            <person name="Hopmans E.C."/>
            <person name="Dutilh B.E."/>
            <person name="Sinninghe Damste J.S."/>
        </authorList>
    </citation>
    <scope>NUCLEOTIDE SEQUENCE [LARGE SCALE GENOMIC DNA]</scope>
    <source>
        <strain evidence="1">NIOZ-UU27</strain>
    </source>
</reference>
<evidence type="ECO:0000313" key="1">
    <source>
        <dbReference type="EMBL" id="MBC8176156.1"/>
    </source>
</evidence>
<protein>
    <submittedName>
        <fullName evidence="1">Uncharacterized protein</fullName>
    </submittedName>
</protein>
<accession>A0A8J6MY67</accession>
<dbReference type="AlphaFoldDB" id="A0A8J6MY67"/>
<comment type="caution">
    <text evidence="1">The sequence shown here is derived from an EMBL/GenBank/DDBJ whole genome shotgun (WGS) entry which is preliminary data.</text>
</comment>
<organism evidence="1 2">
    <name type="scientific">Candidatus Desulfacyla euxinica</name>
    <dbReference type="NCBI Taxonomy" id="2841693"/>
    <lineage>
        <taxon>Bacteria</taxon>
        <taxon>Deltaproteobacteria</taxon>
        <taxon>Candidatus Desulfacyla</taxon>
    </lineage>
</organism>
<proteinExistence type="predicted"/>
<dbReference type="EMBL" id="JACNJD010000101">
    <property type="protein sequence ID" value="MBC8176156.1"/>
    <property type="molecule type" value="Genomic_DNA"/>
</dbReference>
<dbReference type="Proteomes" id="UP000650524">
    <property type="component" value="Unassembled WGS sequence"/>
</dbReference>
<name>A0A8J6MY67_9DELT</name>
<sequence>MRIANQDVVCKLTDYLKHRVLLPELVDWAEQAMMDGDFVGKDWEKVRDIVARIGLADVRAFGLTWEDCEQSLMKLGYRTEVLISQASVQN</sequence>
<gene>
    <name evidence="1" type="ORF">H8E19_02025</name>
</gene>
<evidence type="ECO:0000313" key="2">
    <source>
        <dbReference type="Proteomes" id="UP000650524"/>
    </source>
</evidence>